<proteinExistence type="predicted"/>
<accession>A0ACC1S6Y3</accession>
<evidence type="ECO:0000313" key="2">
    <source>
        <dbReference type="Proteomes" id="UP001148662"/>
    </source>
</evidence>
<reference evidence="1" key="1">
    <citation type="submission" date="2022-07" db="EMBL/GenBank/DDBJ databases">
        <title>Genome Sequence of Phlebia brevispora.</title>
        <authorList>
            <person name="Buettner E."/>
        </authorList>
    </citation>
    <scope>NUCLEOTIDE SEQUENCE</scope>
    <source>
        <strain evidence="1">MPL23</strain>
    </source>
</reference>
<dbReference type="Proteomes" id="UP001148662">
    <property type="component" value="Unassembled WGS sequence"/>
</dbReference>
<sequence>MSMDVDEEEGVERGLKFETIFAKSEELQVTFYAHLPAEVKLVLRNADFYHDAYTGEVDTETGFALIASAERCFVWNYSQALTGTPTCYIFGCPQDAIRFPMDTPFHALVPFGSAREPGLILISPEGQVHFWDSLGMGLAGGTHSSKSSLGLNEEERVTAFTRADTQTYIASTSFGRLFRLILTASGGKYHLSSHSFHRPASGLYLFRLFPTFGSSQELPIEGGNINAIAVTERPQDPSGKDVWALIDFRIQRWNMSVEGWEELALDEDVSLYIGTEISSKLANNKSATELDLEFLDLQVVGPEELLVLVSFSGQEDNTSMDISLQPRRIYAIVPLTFSAPSFEITSTRKIVKVPYQSTSSSGAPMHPRMQTLLEGELISIQFGDAVVLCSPVTEYTDRLELKSATDRTFGVGIIENEDENEFMILTSATLMKVGIDTAQIANFQPTTGRANIIKSTMTQAILYGAHPENPLHFSFPPDVDEEALMSGAEQLSQAIMESDGSIIRPNPDLQAQMSGRKDRLSFLIKFINDNGVLTKMSQRSRQRLATDAEKLYAAHQLWLRHNESLTSGRTHSVLSEAVFVYMHSVEEGYHEDLMRAFFRLKVQELSALLPHVMNIIRRSTHEITQSLTDNVPQANNIVLTIIQSALDYREYNLRVYGVELPMIDPWTSQPIVIDIISRLFDTTARLVESPLSEAEPTPTSKQAKAQLPELASILFSCYHEQLEWLASPLASTDPANVQHKNDTEEQFKQARPLVLETLRRNGFVEDAFNLAEMYRDFRSLATLCHKETVYPPQENPYAQRIQAYVDKFKEDFTTELFQWYIEHGVFFAEYNYPNVSWIHDIGRARYGSAAETLLHEASGASELSSKHLMLSIGKLSYLAQVQETESTVDEAVLDSFHDGLDFVSVHENLLEELQSVLTSTRVRQSLETQVDSIARMKASRLQTRKAFFAIFKQLVKRLLQGKALSSEDAADALSLKDNVPRIDDYITALHVLYHAELPGSRRLSAFRSVWRRIYLHDDWVQIRQTANVTDAEVNERFRNTALYAVQQSVISFSGKQPEGYALSPDEALPTPSQDEVTSRWPGMPTDDVAALMNDYEAESYELAALRLDDVVDRVRELAAEDAQWD</sequence>
<protein>
    <submittedName>
        <fullName evidence="1">Uncharacterized protein</fullName>
    </submittedName>
</protein>
<dbReference type="EMBL" id="JANHOG010001672">
    <property type="protein sequence ID" value="KAJ3533367.1"/>
    <property type="molecule type" value="Genomic_DNA"/>
</dbReference>
<keyword evidence="2" id="KW-1185">Reference proteome</keyword>
<name>A0ACC1S6Y3_9APHY</name>
<comment type="caution">
    <text evidence="1">The sequence shown here is derived from an EMBL/GenBank/DDBJ whole genome shotgun (WGS) entry which is preliminary data.</text>
</comment>
<organism evidence="1 2">
    <name type="scientific">Phlebia brevispora</name>
    <dbReference type="NCBI Taxonomy" id="194682"/>
    <lineage>
        <taxon>Eukaryota</taxon>
        <taxon>Fungi</taxon>
        <taxon>Dikarya</taxon>
        <taxon>Basidiomycota</taxon>
        <taxon>Agaricomycotina</taxon>
        <taxon>Agaricomycetes</taxon>
        <taxon>Polyporales</taxon>
        <taxon>Meruliaceae</taxon>
        <taxon>Phlebia</taxon>
    </lineage>
</organism>
<gene>
    <name evidence="1" type="ORF">NM688_g7291</name>
</gene>
<evidence type="ECO:0000313" key="1">
    <source>
        <dbReference type="EMBL" id="KAJ3533367.1"/>
    </source>
</evidence>